<feature type="compositionally biased region" description="Acidic residues" evidence="1">
    <location>
        <begin position="16"/>
        <end position="25"/>
    </location>
</feature>
<gene>
    <name evidence="2" type="ORF">M408DRAFT_332754</name>
</gene>
<evidence type="ECO:0000313" key="2">
    <source>
        <dbReference type="EMBL" id="KIM22701.1"/>
    </source>
</evidence>
<dbReference type="EMBL" id="KN824349">
    <property type="protein sequence ID" value="KIM22701.1"/>
    <property type="molecule type" value="Genomic_DNA"/>
</dbReference>
<dbReference type="STRING" id="933852.A0A0C3ATW2"/>
<reference evidence="2 3" key="1">
    <citation type="submission" date="2014-04" db="EMBL/GenBank/DDBJ databases">
        <authorList>
            <consortium name="DOE Joint Genome Institute"/>
            <person name="Kuo A."/>
            <person name="Zuccaro A."/>
            <person name="Kohler A."/>
            <person name="Nagy L.G."/>
            <person name="Floudas D."/>
            <person name="Copeland A."/>
            <person name="Barry K.W."/>
            <person name="Cichocki N."/>
            <person name="Veneault-Fourrey C."/>
            <person name="LaButti K."/>
            <person name="Lindquist E.A."/>
            <person name="Lipzen A."/>
            <person name="Lundell T."/>
            <person name="Morin E."/>
            <person name="Murat C."/>
            <person name="Sun H."/>
            <person name="Tunlid A."/>
            <person name="Henrissat B."/>
            <person name="Grigoriev I.V."/>
            <person name="Hibbett D.S."/>
            <person name="Martin F."/>
            <person name="Nordberg H.P."/>
            <person name="Cantor M.N."/>
            <person name="Hua S.X."/>
        </authorList>
    </citation>
    <scope>NUCLEOTIDE SEQUENCE [LARGE SCALE GENOMIC DNA]</scope>
    <source>
        <strain evidence="2 3">MAFF 305830</strain>
    </source>
</reference>
<reference evidence="3" key="2">
    <citation type="submission" date="2015-01" db="EMBL/GenBank/DDBJ databases">
        <title>Evolutionary Origins and Diversification of the Mycorrhizal Mutualists.</title>
        <authorList>
            <consortium name="DOE Joint Genome Institute"/>
            <consortium name="Mycorrhizal Genomics Consortium"/>
            <person name="Kohler A."/>
            <person name="Kuo A."/>
            <person name="Nagy L.G."/>
            <person name="Floudas D."/>
            <person name="Copeland A."/>
            <person name="Barry K.W."/>
            <person name="Cichocki N."/>
            <person name="Veneault-Fourrey C."/>
            <person name="LaButti K."/>
            <person name="Lindquist E.A."/>
            <person name="Lipzen A."/>
            <person name="Lundell T."/>
            <person name="Morin E."/>
            <person name="Murat C."/>
            <person name="Riley R."/>
            <person name="Ohm R."/>
            <person name="Sun H."/>
            <person name="Tunlid A."/>
            <person name="Henrissat B."/>
            <person name="Grigoriev I.V."/>
            <person name="Hibbett D.S."/>
            <person name="Martin F."/>
        </authorList>
    </citation>
    <scope>NUCLEOTIDE SEQUENCE [LARGE SCALE GENOMIC DNA]</scope>
    <source>
        <strain evidence="3">MAFF 305830</strain>
    </source>
</reference>
<dbReference type="HOGENOM" id="CLU_041572_0_0_1"/>
<feature type="region of interest" description="Disordered" evidence="1">
    <location>
        <begin position="1"/>
        <end position="25"/>
    </location>
</feature>
<proteinExistence type="predicted"/>
<dbReference type="AlphaFoldDB" id="A0A0C3ATW2"/>
<evidence type="ECO:0000313" key="3">
    <source>
        <dbReference type="Proteomes" id="UP000054097"/>
    </source>
</evidence>
<keyword evidence="3" id="KW-1185">Reference proteome</keyword>
<name>A0A0C3ATW2_SERVB</name>
<dbReference type="OrthoDB" id="18412at2759"/>
<evidence type="ECO:0000256" key="1">
    <source>
        <dbReference type="SAM" id="MobiDB-lite"/>
    </source>
</evidence>
<sequence length="345" mass="38043">MQILQRISDPEALSGEGDEDPDHEELDLEERLESLDIESADTDTLWEALSPSQKAAFTLAIKDPNNPLAQQLLHLLESDKAMGSQVEKPWWECTGQLETDLLSQSHSIPPYIQVPDSLMSAARHGWEEGVASLLYNVVCLCLSYTFCIRTLQISSFYAAESHDVETCRTLMSQASQFLTNRKSTTRLEDIDTAIAYVQSRLKEPVNKLLPDVSVLFRPELILDITSEQGDSSSAPAPNPCWRLLACLGDIASLYSTPSSSSSSPSKTPQSSPIDKATTHKLIFYAAHVMAAPTAQLRHISNKLAEISAKSSIEDESTNLDLEQRHPSVLAVDSSPDLRFSRGARE</sequence>
<accession>A0A0C3ATW2</accession>
<protein>
    <submittedName>
        <fullName evidence="2">Uncharacterized protein</fullName>
    </submittedName>
</protein>
<dbReference type="Proteomes" id="UP000054097">
    <property type="component" value="Unassembled WGS sequence"/>
</dbReference>
<feature type="region of interest" description="Disordered" evidence="1">
    <location>
        <begin position="313"/>
        <end position="345"/>
    </location>
</feature>
<organism evidence="2 3">
    <name type="scientific">Serendipita vermifera MAFF 305830</name>
    <dbReference type="NCBI Taxonomy" id="933852"/>
    <lineage>
        <taxon>Eukaryota</taxon>
        <taxon>Fungi</taxon>
        <taxon>Dikarya</taxon>
        <taxon>Basidiomycota</taxon>
        <taxon>Agaricomycotina</taxon>
        <taxon>Agaricomycetes</taxon>
        <taxon>Sebacinales</taxon>
        <taxon>Serendipitaceae</taxon>
        <taxon>Serendipita</taxon>
    </lineage>
</organism>